<dbReference type="InterPro" id="IPR050817">
    <property type="entry name" value="DjlA_DnaK_co-chaperone"/>
</dbReference>
<evidence type="ECO:0000313" key="4">
    <source>
        <dbReference type="Proteomes" id="UP000664034"/>
    </source>
</evidence>
<dbReference type="Gene3D" id="1.10.287.110">
    <property type="entry name" value="DnaJ domain"/>
    <property type="match status" value="1"/>
</dbReference>
<dbReference type="SUPFAM" id="SSF46565">
    <property type="entry name" value="Chaperone J-domain"/>
    <property type="match status" value="1"/>
</dbReference>
<dbReference type="Pfam" id="PF00226">
    <property type="entry name" value="DnaJ"/>
    <property type="match status" value="1"/>
</dbReference>
<protein>
    <submittedName>
        <fullName evidence="3">J domain-containing protein</fullName>
    </submittedName>
</protein>
<keyword evidence="1" id="KW-1133">Transmembrane helix</keyword>
<comment type="caution">
    <text evidence="3">The sequence shown here is derived from an EMBL/GenBank/DDBJ whole genome shotgun (WGS) entry which is preliminary data.</text>
</comment>
<dbReference type="PANTHER" id="PTHR24074">
    <property type="entry name" value="CO-CHAPERONE PROTEIN DJLA"/>
    <property type="match status" value="1"/>
</dbReference>
<feature type="transmembrane region" description="Helical" evidence="1">
    <location>
        <begin position="206"/>
        <end position="226"/>
    </location>
</feature>
<proteinExistence type="predicted"/>
<accession>A0A939GLU8</accession>
<evidence type="ECO:0000313" key="3">
    <source>
        <dbReference type="EMBL" id="MBO0938748.1"/>
    </source>
</evidence>
<dbReference type="RefSeq" id="WP_207366273.1">
    <property type="nucleotide sequence ID" value="NZ_JAFMYV010000010.1"/>
</dbReference>
<keyword evidence="4" id="KW-1185">Reference proteome</keyword>
<dbReference type="AlphaFoldDB" id="A0A939GLU8"/>
<dbReference type="SMART" id="SM00271">
    <property type="entry name" value="DnaJ"/>
    <property type="match status" value="1"/>
</dbReference>
<evidence type="ECO:0000259" key="2">
    <source>
        <dbReference type="PROSITE" id="PS50076"/>
    </source>
</evidence>
<keyword evidence="1" id="KW-0472">Membrane</keyword>
<dbReference type="CDD" id="cd06257">
    <property type="entry name" value="DnaJ"/>
    <property type="match status" value="1"/>
</dbReference>
<dbReference type="PROSITE" id="PS00636">
    <property type="entry name" value="DNAJ_1"/>
    <property type="match status" value="1"/>
</dbReference>
<keyword evidence="1" id="KW-0812">Transmembrane</keyword>
<dbReference type="EMBL" id="JAFMYV010000010">
    <property type="protein sequence ID" value="MBO0938748.1"/>
    <property type="molecule type" value="Genomic_DNA"/>
</dbReference>
<reference evidence="3" key="1">
    <citation type="submission" date="2021-03" db="EMBL/GenBank/DDBJ databases">
        <title>Fibrella sp. HMF5335 genome sequencing and assembly.</title>
        <authorList>
            <person name="Kang H."/>
            <person name="Kim H."/>
            <person name="Bae S."/>
            <person name="Joh K."/>
        </authorList>
    </citation>
    <scope>NUCLEOTIDE SEQUENCE</scope>
    <source>
        <strain evidence="3">HMF5335</strain>
    </source>
</reference>
<dbReference type="Proteomes" id="UP000664034">
    <property type="component" value="Unassembled WGS sequence"/>
</dbReference>
<dbReference type="InterPro" id="IPR018253">
    <property type="entry name" value="DnaJ_domain_CS"/>
</dbReference>
<feature type="domain" description="J" evidence="2">
    <location>
        <begin position="3"/>
        <end position="68"/>
    </location>
</feature>
<dbReference type="InterPro" id="IPR001623">
    <property type="entry name" value="DnaJ_domain"/>
</dbReference>
<dbReference type="PRINTS" id="PR00625">
    <property type="entry name" value="JDOMAIN"/>
</dbReference>
<organism evidence="3 4">
    <name type="scientific">Fibrella rubiginis</name>
    <dbReference type="NCBI Taxonomy" id="2817060"/>
    <lineage>
        <taxon>Bacteria</taxon>
        <taxon>Pseudomonadati</taxon>
        <taxon>Bacteroidota</taxon>
        <taxon>Cytophagia</taxon>
        <taxon>Cytophagales</taxon>
        <taxon>Spirosomataceae</taxon>
        <taxon>Fibrella</taxon>
    </lineage>
</organism>
<evidence type="ECO:0000256" key="1">
    <source>
        <dbReference type="SAM" id="Phobius"/>
    </source>
</evidence>
<gene>
    <name evidence="3" type="ORF">J2I47_19510</name>
</gene>
<sequence>MKDFYYILGVHSDSSVEEIKKAHKKLSMKFHPDKNEGDEFFSERFKEIQAAYETLINPSKRAKYDSERSRYTNIKQVYAGQGSNFTPEIEFFRASKASFEYDEEITFSWKTINADKVSLKPFGPVPPIGQKTYKIKDFQNPLLTVELTAENSAINRYIRSVVNLKNETYEKLYQYFKNKIENEPRVDSIPNKAKESQYIEEANDKMLWILYAIGALMLFIIIIHALQ</sequence>
<dbReference type="PROSITE" id="PS50076">
    <property type="entry name" value="DNAJ_2"/>
    <property type="match status" value="1"/>
</dbReference>
<name>A0A939GLU8_9BACT</name>
<dbReference type="InterPro" id="IPR036869">
    <property type="entry name" value="J_dom_sf"/>
</dbReference>